<proteinExistence type="predicted"/>
<reference evidence="7 8" key="1">
    <citation type="submission" date="2013-07" db="EMBL/GenBank/DDBJ databases">
        <authorList>
            <person name="Stoco P.H."/>
            <person name="Wagner G."/>
            <person name="Gerber A."/>
            <person name="Zaha A."/>
            <person name="Thompson C."/>
            <person name="Bartholomeu D.C."/>
            <person name="Luckemeyer D.D."/>
            <person name="Bahia D."/>
            <person name="Loreto E."/>
            <person name="Prestes E.B."/>
            <person name="Lima F.M."/>
            <person name="Rodrigues-Luiz G."/>
            <person name="Vallejo G.A."/>
            <person name="Filho J.F."/>
            <person name="Monteiro K.M."/>
            <person name="Tyler K.M."/>
            <person name="de Almeida L.G."/>
            <person name="Ortiz M.F."/>
            <person name="Siervo M.A."/>
            <person name="de Moraes M.H."/>
            <person name="Cunha O.L."/>
            <person name="Mendonca-Neto R."/>
            <person name="Silva R."/>
            <person name="Teixeira S.M."/>
            <person name="Murta S.M."/>
            <person name="Sincero T.C."/>
            <person name="Mendes T.A."/>
            <person name="Urmenyi T.P."/>
            <person name="Silva V.G."/>
            <person name="da Rocha W.D."/>
            <person name="Andersson B."/>
            <person name="Romanha A.J."/>
            <person name="Steindel M."/>
            <person name="de Vasconcelos A.T."/>
            <person name="Grisard E.C."/>
        </authorList>
    </citation>
    <scope>NUCLEOTIDE SEQUENCE [LARGE SCALE GENOMIC DNA]</scope>
    <source>
        <strain evidence="7 8">SC58</strain>
    </source>
</reference>
<evidence type="ECO:0000256" key="1">
    <source>
        <dbReference type="ARBA" id="ARBA00004141"/>
    </source>
</evidence>
<dbReference type="Pfam" id="PF07690">
    <property type="entry name" value="MFS_1"/>
    <property type="match status" value="1"/>
</dbReference>
<feature type="transmembrane region" description="Helical" evidence="6">
    <location>
        <begin position="86"/>
        <end position="106"/>
    </location>
</feature>
<evidence type="ECO:0000256" key="5">
    <source>
        <dbReference type="SAM" id="MobiDB-lite"/>
    </source>
</evidence>
<evidence type="ECO:0000313" key="7">
    <source>
        <dbReference type="EMBL" id="ESL09930.1"/>
    </source>
</evidence>
<evidence type="ECO:0000256" key="4">
    <source>
        <dbReference type="ARBA" id="ARBA00023136"/>
    </source>
</evidence>
<gene>
    <name evidence="7" type="ORF">TRSC58_02343</name>
</gene>
<evidence type="ECO:0000313" key="8">
    <source>
        <dbReference type="Proteomes" id="UP000031737"/>
    </source>
</evidence>
<organism evidence="7 8">
    <name type="scientific">Trypanosoma rangeli SC58</name>
    <dbReference type="NCBI Taxonomy" id="429131"/>
    <lineage>
        <taxon>Eukaryota</taxon>
        <taxon>Discoba</taxon>
        <taxon>Euglenozoa</taxon>
        <taxon>Kinetoplastea</taxon>
        <taxon>Metakinetoplastina</taxon>
        <taxon>Trypanosomatida</taxon>
        <taxon>Trypanosomatidae</taxon>
        <taxon>Trypanosoma</taxon>
        <taxon>Herpetosoma</taxon>
    </lineage>
</organism>
<comment type="caution">
    <text evidence="7">The sequence shown here is derived from an EMBL/GenBank/DDBJ whole genome shotgun (WGS) entry which is preliminary data.</text>
</comment>
<feature type="transmembrane region" description="Helical" evidence="6">
    <location>
        <begin position="389"/>
        <end position="410"/>
    </location>
</feature>
<dbReference type="EMBL" id="AUPL01002343">
    <property type="protein sequence ID" value="ESL09930.1"/>
    <property type="molecule type" value="Genomic_DNA"/>
</dbReference>
<feature type="transmembrane region" description="Helical" evidence="6">
    <location>
        <begin position="239"/>
        <end position="264"/>
    </location>
</feature>
<dbReference type="Proteomes" id="UP000031737">
    <property type="component" value="Unassembled WGS sequence"/>
</dbReference>
<dbReference type="PANTHER" id="PTHR21576">
    <property type="entry name" value="UNCHARACTERIZED NODULIN-LIKE PROTEIN"/>
    <property type="match status" value="1"/>
</dbReference>
<dbReference type="OrthoDB" id="410267at2759"/>
<feature type="transmembrane region" description="Helical" evidence="6">
    <location>
        <begin position="60"/>
        <end position="79"/>
    </location>
</feature>
<feature type="transmembrane region" description="Helical" evidence="6">
    <location>
        <begin position="276"/>
        <end position="296"/>
    </location>
</feature>
<dbReference type="InterPro" id="IPR036259">
    <property type="entry name" value="MFS_trans_sf"/>
</dbReference>
<feature type="transmembrane region" description="Helical" evidence="6">
    <location>
        <begin position="465"/>
        <end position="485"/>
    </location>
</feature>
<feature type="transmembrane region" description="Helical" evidence="6">
    <location>
        <begin position="491"/>
        <end position="513"/>
    </location>
</feature>
<name>A0A061J6G9_TRYRA</name>
<dbReference type="Gene3D" id="1.20.1250.20">
    <property type="entry name" value="MFS general substrate transporter like domains"/>
    <property type="match status" value="1"/>
</dbReference>
<feature type="transmembrane region" description="Helical" evidence="6">
    <location>
        <begin position="21"/>
        <end position="40"/>
    </location>
</feature>
<keyword evidence="2 6" id="KW-0812">Transmembrane</keyword>
<feature type="transmembrane region" description="Helical" evidence="6">
    <location>
        <begin position="149"/>
        <end position="169"/>
    </location>
</feature>
<comment type="subcellular location">
    <subcellularLocation>
        <location evidence="1">Membrane</location>
        <topology evidence="1">Multi-pass membrane protein</topology>
    </subcellularLocation>
</comment>
<evidence type="ECO:0000256" key="6">
    <source>
        <dbReference type="SAM" id="Phobius"/>
    </source>
</evidence>
<feature type="transmembrane region" description="Helical" evidence="6">
    <location>
        <begin position="118"/>
        <end position="142"/>
    </location>
</feature>
<sequence length="615" mass="68099">MVLGFNDRLTVPKSISEAQRFGFVVCGMFCAIASGAIYAFSLISGKMTDEYGFTQNDITTVSTVGIVFGYFTLPYGFIFDYIGPKPLFVIGMVAYGLGSALFALTFENKIGHSVASLSVINAIMNIGCNMFDMGAILSILSWFPLDRGLLVASVKTMTGLSGSVIATLYNTYFSGRHSTFMLFLLALFMVIGLVAFFYIQIPPYHMTGHRIKHYTEEEHGVARRVEHMYLTKKASRRRFLVLFLIVLSLLIVITAQSIAFVFVTGGVPFEKRNPPAIIMVILYLSLIFAVLPWSWLDKPLRGGSRPTSSATEPADHSTSNGNNNNNDDDDDTNEGNGSGQRVNIADNGFEGPRKEVMNESLDDAQLFSNDDMNFPQYKTGFFHNVLHNVPLWCVWLHAVIVSGGVHIVLLNSRQIFVAVSEDPNSEQLPALYVALTSVGNAIGRLCVSFFEAWNATRPLEKRTPVTITYCAPSLFMCLSGIFFLVLPANGLLLPMILGGLANGSYAAALVLTVRTIYSIDVAKHYNSIFLFDLIGVIVFNRFMFGEILTRNSVRTEDGNYHCLGRDKCLRTPFVVLTCLCACAFASAVLMNFVYMRFVRSRREERAAEQSQQLDA</sequence>
<accession>A0A061J6G9</accession>
<evidence type="ECO:0000256" key="3">
    <source>
        <dbReference type="ARBA" id="ARBA00022989"/>
    </source>
</evidence>
<evidence type="ECO:0000256" key="2">
    <source>
        <dbReference type="ARBA" id="ARBA00022692"/>
    </source>
</evidence>
<dbReference type="PANTHER" id="PTHR21576:SF157">
    <property type="entry name" value="NODULIN-LIKE DOMAIN-CONTAINING PROTEIN"/>
    <property type="match status" value="1"/>
</dbReference>
<dbReference type="GO" id="GO:0016020">
    <property type="term" value="C:membrane"/>
    <property type="evidence" value="ECO:0007669"/>
    <property type="project" value="UniProtKB-SubCell"/>
</dbReference>
<dbReference type="GO" id="GO:0022857">
    <property type="term" value="F:transmembrane transporter activity"/>
    <property type="evidence" value="ECO:0007669"/>
    <property type="project" value="InterPro"/>
</dbReference>
<keyword evidence="8" id="KW-1185">Reference proteome</keyword>
<dbReference type="InterPro" id="IPR011701">
    <property type="entry name" value="MFS"/>
</dbReference>
<dbReference type="VEuPathDB" id="TriTrypDB:TRSC58_02343"/>
<feature type="transmembrane region" description="Helical" evidence="6">
    <location>
        <begin position="430"/>
        <end position="453"/>
    </location>
</feature>
<evidence type="ECO:0008006" key="9">
    <source>
        <dbReference type="Google" id="ProtNLM"/>
    </source>
</evidence>
<dbReference type="SUPFAM" id="SSF103473">
    <property type="entry name" value="MFS general substrate transporter"/>
    <property type="match status" value="2"/>
</dbReference>
<keyword evidence="3 6" id="KW-1133">Transmembrane helix</keyword>
<feature type="transmembrane region" description="Helical" evidence="6">
    <location>
        <begin position="525"/>
        <end position="544"/>
    </location>
</feature>
<keyword evidence="4 6" id="KW-0472">Membrane</keyword>
<dbReference type="AlphaFoldDB" id="A0A061J6G9"/>
<feature type="region of interest" description="Disordered" evidence="5">
    <location>
        <begin position="302"/>
        <end position="349"/>
    </location>
</feature>
<feature type="transmembrane region" description="Helical" evidence="6">
    <location>
        <begin position="573"/>
        <end position="595"/>
    </location>
</feature>
<feature type="transmembrane region" description="Helical" evidence="6">
    <location>
        <begin position="181"/>
        <end position="201"/>
    </location>
</feature>
<protein>
    <recommendedName>
        <fullName evidence="9">Nodulin-like domain-containing protein</fullName>
    </recommendedName>
</protein>